<dbReference type="PROSITE" id="PS00217">
    <property type="entry name" value="SUGAR_TRANSPORT_2"/>
    <property type="match status" value="1"/>
</dbReference>
<feature type="compositionally biased region" description="Basic and acidic residues" evidence="8">
    <location>
        <begin position="1"/>
        <end position="12"/>
    </location>
</feature>
<evidence type="ECO:0000313" key="12">
    <source>
        <dbReference type="Proteomes" id="UP000095728"/>
    </source>
</evidence>
<dbReference type="PRINTS" id="PR00171">
    <property type="entry name" value="SUGRTRNSPORT"/>
</dbReference>
<feature type="transmembrane region" description="Helical" evidence="9">
    <location>
        <begin position="158"/>
        <end position="181"/>
    </location>
</feature>
<dbReference type="PANTHER" id="PTHR48022">
    <property type="entry name" value="PLASTIDIC GLUCOSE TRANSPORTER 4"/>
    <property type="match status" value="1"/>
</dbReference>
<accession>A0A1E5RAZ0</accession>
<evidence type="ECO:0000256" key="8">
    <source>
        <dbReference type="SAM" id="MobiDB-lite"/>
    </source>
</evidence>
<feature type="transmembrane region" description="Helical" evidence="9">
    <location>
        <begin position="262"/>
        <end position="284"/>
    </location>
</feature>
<evidence type="ECO:0000256" key="4">
    <source>
        <dbReference type="ARBA" id="ARBA00022692"/>
    </source>
</evidence>
<dbReference type="InterPro" id="IPR050360">
    <property type="entry name" value="MFS_Sugar_Transporters"/>
</dbReference>
<feature type="transmembrane region" description="Helical" evidence="9">
    <location>
        <begin position="193"/>
        <end position="218"/>
    </location>
</feature>
<dbReference type="PROSITE" id="PS50850">
    <property type="entry name" value="MFS"/>
    <property type="match status" value="1"/>
</dbReference>
<evidence type="ECO:0000256" key="5">
    <source>
        <dbReference type="ARBA" id="ARBA00022989"/>
    </source>
</evidence>
<gene>
    <name evidence="11" type="ORF">AWRI3579_g2852</name>
</gene>
<feature type="transmembrane region" description="Helical" evidence="9">
    <location>
        <begin position="355"/>
        <end position="373"/>
    </location>
</feature>
<evidence type="ECO:0000256" key="3">
    <source>
        <dbReference type="ARBA" id="ARBA00022448"/>
    </source>
</evidence>
<feature type="transmembrane region" description="Helical" evidence="9">
    <location>
        <begin position="464"/>
        <end position="483"/>
    </location>
</feature>
<feature type="transmembrane region" description="Helical" evidence="9">
    <location>
        <begin position="123"/>
        <end position="146"/>
    </location>
</feature>
<sequence>MLGFDLKKHDESVGDTPLSSMSIHNEETSAKKEYGLFETPGASSTSLEPAFDSLSEHPYHGLEVTIDSVLPSYGGKKWYQLHHIQQLCWVLFIVSLTASNNGYDGSLLNSLYTMPDFNNAIGNVSGSIMGALSNGYVFGLLISFLASARINDAMGRKYALIIGNAIMIGGVIIQSCSGTWAKNLPEHYEKRDIMGMLTAGRIVLGIGSGIIQVAAPSLISELSFPTHREVVTTMYNASWYLGAIVAAWVSFGTKGLKNHWNWRIPVILQCMFAVIQLILVPFFVPESPRWLISKNRMDEAKNVLDKYHGGGYEGAETLIDYEMTEIQLAIEKERAANATSSYRDFIKTKANMKRLWIFTWVGIFVQLSGNGLVSYYLGKVLTSIGYTQTSEQLIINGCLMIFNYGSCIIQSVGIVPYIKRRQVFGMSFTGMIFCYVIWTVLSAINQERHFEDKGLGKGVLAMIFLYYFFYNLGLNGMSITYVTEILPFTLRAKGFNLYLTVLNLGSIFSGFVNPVAMDAIDWKYYIVYDCILVVECCVYYFTFVETSGRTLEEVAEVFGDGIEDLSKVSGIAALEDGKLKPDYEVEHEEYA</sequence>
<dbReference type="Pfam" id="PF00083">
    <property type="entry name" value="Sugar_tr"/>
    <property type="match status" value="1"/>
</dbReference>
<feature type="domain" description="Major facilitator superfamily (MFS) profile" evidence="10">
    <location>
        <begin position="90"/>
        <end position="547"/>
    </location>
</feature>
<keyword evidence="4 9" id="KW-0812">Transmembrane</keyword>
<feature type="transmembrane region" description="Helical" evidence="9">
    <location>
        <begin position="522"/>
        <end position="541"/>
    </location>
</feature>
<dbReference type="PANTHER" id="PTHR48022:SF24">
    <property type="entry name" value="HEXOSE TRANSPORTER PROTEIN (AFU_ORTHOLOGUE AFUA_8G04480)"/>
    <property type="match status" value="1"/>
</dbReference>
<dbReference type="InterPro" id="IPR036259">
    <property type="entry name" value="MFS_trans_sf"/>
</dbReference>
<dbReference type="InterPro" id="IPR005829">
    <property type="entry name" value="Sugar_transporter_CS"/>
</dbReference>
<dbReference type="GO" id="GO:0016020">
    <property type="term" value="C:membrane"/>
    <property type="evidence" value="ECO:0007669"/>
    <property type="project" value="UniProtKB-SubCell"/>
</dbReference>
<feature type="transmembrane region" description="Helical" evidence="9">
    <location>
        <begin position="86"/>
        <end position="103"/>
    </location>
</feature>
<dbReference type="SUPFAM" id="SSF103473">
    <property type="entry name" value="MFS general substrate transporter"/>
    <property type="match status" value="1"/>
</dbReference>
<dbReference type="InterPro" id="IPR003663">
    <property type="entry name" value="Sugar/inositol_transpt"/>
</dbReference>
<comment type="caution">
    <text evidence="11">The sequence shown here is derived from an EMBL/GenBank/DDBJ whole genome shotgun (WGS) entry which is preliminary data.</text>
</comment>
<keyword evidence="3 7" id="KW-0813">Transport</keyword>
<comment type="similarity">
    <text evidence="2 7">Belongs to the major facilitator superfamily. Sugar transporter (TC 2.A.1.1) family.</text>
</comment>
<feature type="transmembrane region" description="Helical" evidence="9">
    <location>
        <begin position="495"/>
        <end position="516"/>
    </location>
</feature>
<dbReference type="EMBL" id="LPNM01000008">
    <property type="protein sequence ID" value="OEJ84065.1"/>
    <property type="molecule type" value="Genomic_DNA"/>
</dbReference>
<dbReference type="InterPro" id="IPR020846">
    <property type="entry name" value="MFS_dom"/>
</dbReference>
<reference evidence="12" key="1">
    <citation type="journal article" date="2016" name="Genome Announc.">
        <title>Genome sequences of three species of Hanseniaspora isolated from spontaneous wine fermentations.</title>
        <authorList>
            <person name="Sternes P.R."/>
            <person name="Lee D."/>
            <person name="Kutyna D.R."/>
            <person name="Borneman A.R."/>
        </authorList>
    </citation>
    <scope>NUCLEOTIDE SEQUENCE [LARGE SCALE GENOMIC DNA]</scope>
    <source>
        <strain evidence="12">AWRI3579</strain>
    </source>
</reference>
<dbReference type="NCBIfam" id="TIGR00879">
    <property type="entry name" value="SP"/>
    <property type="match status" value="1"/>
</dbReference>
<proteinExistence type="inferred from homology"/>
<feature type="transmembrane region" description="Helical" evidence="9">
    <location>
        <begin position="393"/>
        <end position="416"/>
    </location>
</feature>
<evidence type="ECO:0000256" key="2">
    <source>
        <dbReference type="ARBA" id="ARBA00010992"/>
    </source>
</evidence>
<dbReference type="OrthoDB" id="6133115at2759"/>
<dbReference type="GO" id="GO:0005351">
    <property type="term" value="F:carbohydrate:proton symporter activity"/>
    <property type="evidence" value="ECO:0007669"/>
    <property type="project" value="TreeGrafter"/>
</dbReference>
<dbReference type="FunFam" id="1.20.1250.20:FF:000134">
    <property type="entry name" value="MFS sugar transporter protein"/>
    <property type="match status" value="1"/>
</dbReference>
<keyword evidence="6 9" id="KW-0472">Membrane</keyword>
<feature type="transmembrane region" description="Helical" evidence="9">
    <location>
        <begin position="230"/>
        <end position="250"/>
    </location>
</feature>
<keyword evidence="12" id="KW-1185">Reference proteome</keyword>
<evidence type="ECO:0000259" key="10">
    <source>
        <dbReference type="PROSITE" id="PS50850"/>
    </source>
</evidence>
<protein>
    <submittedName>
        <fullName evidence="11">Lactose permease</fullName>
    </submittedName>
</protein>
<evidence type="ECO:0000256" key="9">
    <source>
        <dbReference type="SAM" id="Phobius"/>
    </source>
</evidence>
<feature type="region of interest" description="Disordered" evidence="8">
    <location>
        <begin position="1"/>
        <end position="24"/>
    </location>
</feature>
<name>A0A1E5RAZ0_9ASCO</name>
<dbReference type="Gene3D" id="1.20.1250.20">
    <property type="entry name" value="MFS general substrate transporter like domains"/>
    <property type="match status" value="1"/>
</dbReference>
<evidence type="ECO:0000313" key="11">
    <source>
        <dbReference type="EMBL" id="OEJ84065.1"/>
    </source>
</evidence>
<evidence type="ECO:0000256" key="1">
    <source>
        <dbReference type="ARBA" id="ARBA00004141"/>
    </source>
</evidence>
<dbReference type="STRING" id="56408.A0A1E5RAZ0"/>
<dbReference type="InParanoid" id="A0A1E5RAZ0"/>
<comment type="subcellular location">
    <subcellularLocation>
        <location evidence="1">Membrane</location>
        <topology evidence="1">Multi-pass membrane protein</topology>
    </subcellularLocation>
</comment>
<dbReference type="AlphaFoldDB" id="A0A1E5RAZ0"/>
<organism evidence="11 12">
    <name type="scientific">Hanseniaspora osmophila</name>
    <dbReference type="NCBI Taxonomy" id="56408"/>
    <lineage>
        <taxon>Eukaryota</taxon>
        <taxon>Fungi</taxon>
        <taxon>Dikarya</taxon>
        <taxon>Ascomycota</taxon>
        <taxon>Saccharomycotina</taxon>
        <taxon>Saccharomycetes</taxon>
        <taxon>Saccharomycodales</taxon>
        <taxon>Saccharomycodaceae</taxon>
        <taxon>Hanseniaspora</taxon>
    </lineage>
</organism>
<dbReference type="InterPro" id="IPR005828">
    <property type="entry name" value="MFS_sugar_transport-like"/>
</dbReference>
<evidence type="ECO:0000256" key="6">
    <source>
        <dbReference type="ARBA" id="ARBA00023136"/>
    </source>
</evidence>
<feature type="transmembrane region" description="Helical" evidence="9">
    <location>
        <begin position="423"/>
        <end position="444"/>
    </location>
</feature>
<keyword evidence="5 9" id="KW-1133">Transmembrane helix</keyword>
<evidence type="ECO:0000256" key="7">
    <source>
        <dbReference type="RuleBase" id="RU003346"/>
    </source>
</evidence>
<dbReference type="Proteomes" id="UP000095728">
    <property type="component" value="Unassembled WGS sequence"/>
</dbReference>